<dbReference type="InterPro" id="IPR036890">
    <property type="entry name" value="HATPase_C_sf"/>
</dbReference>
<name>A0ABS7UFP2_9ACTN</name>
<dbReference type="Gene3D" id="3.30.565.10">
    <property type="entry name" value="Histidine kinase-like ATPase, C-terminal domain"/>
    <property type="match status" value="1"/>
</dbReference>
<dbReference type="Gene3D" id="3.30.450.20">
    <property type="entry name" value="PAS domain"/>
    <property type="match status" value="1"/>
</dbReference>
<dbReference type="Gene3D" id="1.10.287.130">
    <property type="match status" value="1"/>
</dbReference>
<dbReference type="InterPro" id="IPR004358">
    <property type="entry name" value="Sig_transdc_His_kin-like_C"/>
</dbReference>
<keyword evidence="7" id="KW-0902">Two-component regulatory system</keyword>
<evidence type="ECO:0000256" key="3">
    <source>
        <dbReference type="ARBA" id="ARBA00012438"/>
    </source>
</evidence>
<comment type="caution">
    <text evidence="10">The sequence shown here is derived from an EMBL/GenBank/DDBJ whole genome shotgun (WGS) entry which is preliminary data.</text>
</comment>
<sequence>MTPRIATLAQRLFWLGGEPDPRAVQLGFVLLLHLALVGEHPMSIGGHSAALWSLRLSILSLAAVLVVTPRVRDVGVMIRVLANVDLALIGISALDLDVGTLPLVVLPAMWLGRQLRWRAVWRAGLSTTVLVTLPGTLVHGNTDQTAVQLASLPFVAMMAVVAIAVGLDTARRAQEEAEQQRAEAQRALQALADQRRDTDAIVEAVDVGLVLLDEDGGVRLRNRRQESIDAAKYPSGRGRGLPEHVYDQDARTPLPMLALPSTAAAGGAEFDDFRIWVGADPRTRRALSVSARQVVDGTGERTGAVLAYKDVTDLMRALTVKDDFIALVSHELRTPLTSIYGYVTMLAEQDDVPEPMRRQVEVIARNTARLKTLVEDLLQAAQVAAGELRIRPVPADLAMLAREAAESAMPAADAAGVQLSADLPTSLPMTVDPVRMAQVLDNLVSNAVKYTQPDGWVRVEGHALSDRVEIRVADSGIGIRPDELVELFRNFFRTEEASHRAVQGVGLGLSISRTIVEAHGGRIDVSSQPGRGSVFTVVLPVEDAAAVEVRAVS</sequence>
<dbReference type="SUPFAM" id="SSF55785">
    <property type="entry name" value="PYP-like sensor domain (PAS domain)"/>
    <property type="match status" value="1"/>
</dbReference>
<proteinExistence type="predicted"/>
<evidence type="ECO:0000256" key="1">
    <source>
        <dbReference type="ARBA" id="ARBA00000085"/>
    </source>
</evidence>
<dbReference type="PRINTS" id="PR00344">
    <property type="entry name" value="BCTRLSENSOR"/>
</dbReference>
<organism evidence="10 11">
    <name type="scientific">Nocardioides mangrovi</name>
    <dbReference type="NCBI Taxonomy" id="2874580"/>
    <lineage>
        <taxon>Bacteria</taxon>
        <taxon>Bacillati</taxon>
        <taxon>Actinomycetota</taxon>
        <taxon>Actinomycetes</taxon>
        <taxon>Propionibacteriales</taxon>
        <taxon>Nocardioidaceae</taxon>
        <taxon>Nocardioides</taxon>
    </lineage>
</organism>
<dbReference type="Pfam" id="PF02518">
    <property type="entry name" value="HATPase_c"/>
    <property type="match status" value="1"/>
</dbReference>
<accession>A0ABS7UFP2</accession>
<evidence type="ECO:0000256" key="2">
    <source>
        <dbReference type="ARBA" id="ARBA00004236"/>
    </source>
</evidence>
<keyword evidence="4" id="KW-0597">Phosphoprotein</keyword>
<comment type="subcellular location">
    <subcellularLocation>
        <location evidence="2">Cell membrane</location>
    </subcellularLocation>
</comment>
<reference evidence="10 11" key="1">
    <citation type="submission" date="2021-09" db="EMBL/GenBank/DDBJ databases">
        <title>Whole genome sequence of Nocardioides sp. GBK3QG-3.</title>
        <authorList>
            <person name="Tuo L."/>
        </authorList>
    </citation>
    <scope>NUCLEOTIDE SEQUENCE [LARGE SCALE GENOMIC DNA]</scope>
    <source>
        <strain evidence="10 11">GBK3QG-3</strain>
    </source>
</reference>
<feature type="domain" description="Histidine kinase" evidence="9">
    <location>
        <begin position="327"/>
        <end position="543"/>
    </location>
</feature>
<evidence type="ECO:0000313" key="10">
    <source>
        <dbReference type="EMBL" id="MBZ5739833.1"/>
    </source>
</evidence>
<evidence type="ECO:0000259" key="9">
    <source>
        <dbReference type="PROSITE" id="PS50109"/>
    </source>
</evidence>
<dbReference type="GO" id="GO:0016301">
    <property type="term" value="F:kinase activity"/>
    <property type="evidence" value="ECO:0007669"/>
    <property type="project" value="UniProtKB-KW"/>
</dbReference>
<dbReference type="PANTHER" id="PTHR43711">
    <property type="entry name" value="TWO-COMPONENT HISTIDINE KINASE"/>
    <property type="match status" value="1"/>
</dbReference>
<dbReference type="InterPro" id="IPR003594">
    <property type="entry name" value="HATPase_dom"/>
</dbReference>
<evidence type="ECO:0000256" key="7">
    <source>
        <dbReference type="ARBA" id="ARBA00023012"/>
    </source>
</evidence>
<feature type="coiled-coil region" evidence="8">
    <location>
        <begin position="167"/>
        <end position="197"/>
    </location>
</feature>
<keyword evidence="6 10" id="KW-0418">Kinase</keyword>
<dbReference type="InterPro" id="IPR003661">
    <property type="entry name" value="HisK_dim/P_dom"/>
</dbReference>
<dbReference type="PROSITE" id="PS50109">
    <property type="entry name" value="HIS_KIN"/>
    <property type="match status" value="1"/>
</dbReference>
<keyword evidence="8" id="KW-0175">Coiled coil</keyword>
<dbReference type="PANTHER" id="PTHR43711:SF1">
    <property type="entry name" value="HISTIDINE KINASE 1"/>
    <property type="match status" value="1"/>
</dbReference>
<dbReference type="SUPFAM" id="SSF47384">
    <property type="entry name" value="Homodimeric domain of signal transducing histidine kinase"/>
    <property type="match status" value="1"/>
</dbReference>
<dbReference type="CDD" id="cd00075">
    <property type="entry name" value="HATPase"/>
    <property type="match status" value="1"/>
</dbReference>
<dbReference type="InterPro" id="IPR050736">
    <property type="entry name" value="Sensor_HK_Regulatory"/>
</dbReference>
<dbReference type="SMART" id="SM00388">
    <property type="entry name" value="HisKA"/>
    <property type="match status" value="1"/>
</dbReference>
<keyword evidence="5" id="KW-0808">Transferase</keyword>
<dbReference type="EC" id="2.7.13.3" evidence="3"/>
<evidence type="ECO:0000256" key="4">
    <source>
        <dbReference type="ARBA" id="ARBA00022553"/>
    </source>
</evidence>
<protein>
    <recommendedName>
        <fullName evidence="3">histidine kinase</fullName>
        <ecNumber evidence="3">2.7.13.3</ecNumber>
    </recommendedName>
</protein>
<dbReference type="InterPro" id="IPR036097">
    <property type="entry name" value="HisK_dim/P_sf"/>
</dbReference>
<dbReference type="SUPFAM" id="SSF55874">
    <property type="entry name" value="ATPase domain of HSP90 chaperone/DNA topoisomerase II/histidine kinase"/>
    <property type="match status" value="1"/>
</dbReference>
<evidence type="ECO:0000313" key="11">
    <source>
        <dbReference type="Proteomes" id="UP000780875"/>
    </source>
</evidence>
<keyword evidence="11" id="KW-1185">Reference proteome</keyword>
<dbReference type="CDD" id="cd00082">
    <property type="entry name" value="HisKA"/>
    <property type="match status" value="1"/>
</dbReference>
<comment type="catalytic activity">
    <reaction evidence="1">
        <text>ATP + protein L-histidine = ADP + protein N-phospho-L-histidine.</text>
        <dbReference type="EC" id="2.7.13.3"/>
    </reaction>
</comment>
<evidence type="ECO:0000256" key="6">
    <source>
        <dbReference type="ARBA" id="ARBA00022777"/>
    </source>
</evidence>
<evidence type="ECO:0000256" key="8">
    <source>
        <dbReference type="SAM" id="Coils"/>
    </source>
</evidence>
<dbReference type="EMBL" id="JAIQZJ010000010">
    <property type="protein sequence ID" value="MBZ5739833.1"/>
    <property type="molecule type" value="Genomic_DNA"/>
</dbReference>
<evidence type="ECO:0000256" key="5">
    <source>
        <dbReference type="ARBA" id="ARBA00022679"/>
    </source>
</evidence>
<dbReference type="InterPro" id="IPR035965">
    <property type="entry name" value="PAS-like_dom_sf"/>
</dbReference>
<dbReference type="Proteomes" id="UP000780875">
    <property type="component" value="Unassembled WGS sequence"/>
</dbReference>
<dbReference type="SMART" id="SM00387">
    <property type="entry name" value="HATPase_c"/>
    <property type="match status" value="1"/>
</dbReference>
<gene>
    <name evidence="10" type="ORF">K8U61_16790</name>
</gene>
<dbReference type="InterPro" id="IPR005467">
    <property type="entry name" value="His_kinase_dom"/>
</dbReference>
<dbReference type="Pfam" id="PF00512">
    <property type="entry name" value="HisKA"/>
    <property type="match status" value="1"/>
</dbReference>
<dbReference type="RefSeq" id="WP_224124195.1">
    <property type="nucleotide sequence ID" value="NZ_JAIQZJ010000010.1"/>
</dbReference>